<sequence>IVQNNGFPTLCLPNRPVAVVSVWKPDNRTQLINNIGGKRMIDDLHYPVTIQDRGKSPIGTCGLETICEVSILRLYTTEGRKEKLGEKITTIQGLVCPFGKTETASVLFECIEYIRFLHEQIQILSSPYLGTASSSMRIQQKSVHGERNCAFLEHPVQDSQDKAKDLRSRGLCLVSVSHSVVQMGQNNIGDFVSALKWEVEQRSLKMGQIQFPLRALEEWALPDDSLIILNNVVLNTASLLTVKSFDFHRI</sequence>
<reference evidence="1 2" key="1">
    <citation type="journal article" date="2024" name="Plant Biotechnol. J.">
        <title>Genome and CRISPR/Cas9 system of a widespread forest tree (Populus alba) in the world.</title>
        <authorList>
            <person name="Liu Y.J."/>
            <person name="Jiang P.F."/>
            <person name="Han X.M."/>
            <person name="Li X.Y."/>
            <person name="Wang H.M."/>
            <person name="Wang Y.J."/>
            <person name="Wang X.X."/>
            <person name="Zeng Q.Y."/>
        </authorList>
    </citation>
    <scope>NUCLEOTIDE SEQUENCE [LARGE SCALE GENOMIC DNA]</scope>
    <source>
        <strain evidence="2">cv. PAL-ZL1</strain>
    </source>
</reference>
<comment type="caution">
    <text evidence="1">The sequence shown here is derived from an EMBL/GenBank/DDBJ whole genome shotgun (WGS) entry which is preliminary data.</text>
</comment>
<evidence type="ECO:0000313" key="2">
    <source>
        <dbReference type="Proteomes" id="UP000309997"/>
    </source>
</evidence>
<name>A0ACC4AVR7_POPAL</name>
<gene>
    <name evidence="1" type="ORF">D5086_027285</name>
</gene>
<feature type="non-terminal residue" evidence="1">
    <location>
        <position position="1"/>
    </location>
</feature>
<protein>
    <submittedName>
        <fullName evidence="1">Uncharacterized protein</fullName>
    </submittedName>
</protein>
<dbReference type="EMBL" id="RCHU02000015">
    <property type="protein sequence ID" value="KAL3570036.1"/>
    <property type="molecule type" value="Genomic_DNA"/>
</dbReference>
<proteinExistence type="predicted"/>
<evidence type="ECO:0000313" key="1">
    <source>
        <dbReference type="EMBL" id="KAL3570036.1"/>
    </source>
</evidence>
<keyword evidence="2" id="KW-1185">Reference proteome</keyword>
<accession>A0ACC4AVR7</accession>
<organism evidence="1 2">
    <name type="scientific">Populus alba</name>
    <name type="common">White poplar</name>
    <dbReference type="NCBI Taxonomy" id="43335"/>
    <lineage>
        <taxon>Eukaryota</taxon>
        <taxon>Viridiplantae</taxon>
        <taxon>Streptophyta</taxon>
        <taxon>Embryophyta</taxon>
        <taxon>Tracheophyta</taxon>
        <taxon>Spermatophyta</taxon>
        <taxon>Magnoliopsida</taxon>
        <taxon>eudicotyledons</taxon>
        <taxon>Gunneridae</taxon>
        <taxon>Pentapetalae</taxon>
        <taxon>rosids</taxon>
        <taxon>fabids</taxon>
        <taxon>Malpighiales</taxon>
        <taxon>Salicaceae</taxon>
        <taxon>Saliceae</taxon>
        <taxon>Populus</taxon>
    </lineage>
</organism>
<dbReference type="Proteomes" id="UP000309997">
    <property type="component" value="Unassembled WGS sequence"/>
</dbReference>